<dbReference type="STRING" id="1499967.U27_00627"/>
<dbReference type="Pfam" id="PF10387">
    <property type="entry name" value="DUF2442"/>
    <property type="match status" value="1"/>
</dbReference>
<dbReference type="Gene3D" id="3.30.2020.10">
    <property type="entry name" value="NE0471-like N-terminal domain"/>
    <property type="match status" value="1"/>
</dbReference>
<dbReference type="EMBL" id="DF820474">
    <property type="protein sequence ID" value="GAK60729.1"/>
    <property type="molecule type" value="Genomic_DNA"/>
</dbReference>
<feature type="region of interest" description="Disordered" evidence="1">
    <location>
        <begin position="83"/>
        <end position="110"/>
    </location>
</feature>
<evidence type="ECO:0000313" key="3">
    <source>
        <dbReference type="Proteomes" id="UP000030661"/>
    </source>
</evidence>
<protein>
    <recommendedName>
        <fullName evidence="4">DUF2442 domain-containing protein</fullName>
    </recommendedName>
</protein>
<feature type="compositionally biased region" description="Basic residues" evidence="1">
    <location>
        <begin position="90"/>
        <end position="110"/>
    </location>
</feature>
<name>A0A081C824_VECG1</name>
<dbReference type="Proteomes" id="UP000030661">
    <property type="component" value="Unassembled WGS sequence"/>
</dbReference>
<accession>A0A081C824</accession>
<organism evidence="2">
    <name type="scientific">Vecturithrix granuli</name>
    <dbReference type="NCBI Taxonomy" id="1499967"/>
    <lineage>
        <taxon>Bacteria</taxon>
        <taxon>Candidatus Moduliflexota</taxon>
        <taxon>Candidatus Vecturitrichia</taxon>
        <taxon>Candidatus Vecturitrichales</taxon>
        <taxon>Candidatus Vecturitrichaceae</taxon>
        <taxon>Candidatus Vecturithrix</taxon>
    </lineage>
</organism>
<gene>
    <name evidence="2" type="ORF">U27_00627</name>
</gene>
<dbReference type="HOGENOM" id="CLU_153045_0_0_0"/>
<dbReference type="AlphaFoldDB" id="A0A081C824"/>
<evidence type="ECO:0000313" key="2">
    <source>
        <dbReference type="EMBL" id="GAK60729.1"/>
    </source>
</evidence>
<reference evidence="2" key="1">
    <citation type="journal article" date="2015" name="PeerJ">
        <title>First genomic representation of candidate bacterial phylum KSB3 points to enhanced environmental sensing as a trigger of wastewater bulking.</title>
        <authorList>
            <person name="Sekiguchi Y."/>
            <person name="Ohashi A."/>
            <person name="Parks D.H."/>
            <person name="Yamauchi T."/>
            <person name="Tyson G.W."/>
            <person name="Hugenholtz P."/>
        </authorList>
    </citation>
    <scope>NUCLEOTIDE SEQUENCE [LARGE SCALE GENOMIC DNA]</scope>
</reference>
<proteinExistence type="predicted"/>
<evidence type="ECO:0000256" key="1">
    <source>
        <dbReference type="SAM" id="MobiDB-lite"/>
    </source>
</evidence>
<keyword evidence="3" id="KW-1185">Reference proteome</keyword>
<dbReference type="InterPro" id="IPR018841">
    <property type="entry name" value="DUF2442"/>
</dbReference>
<evidence type="ECO:0008006" key="4">
    <source>
        <dbReference type="Google" id="ProtNLM"/>
    </source>
</evidence>
<sequence length="110" mass="12254">MFLHVIAVEYVGDYKLKIGFNNGVQGIVDLESELYGEIFEPLREIALFQQVFLTGRTIEWPNGADFAPEFLLELLQQSDVSPQQLVGMKPKSKRKTASGKGKKKPVLTGA</sequence>
<dbReference type="SUPFAM" id="SSF143880">
    <property type="entry name" value="NE0471 N-terminal domain-like"/>
    <property type="match status" value="1"/>
</dbReference>
<dbReference type="InterPro" id="IPR036782">
    <property type="entry name" value="NE0471-like_N"/>
</dbReference>